<keyword evidence="6" id="KW-0804">Transcription</keyword>
<comment type="caution">
    <text evidence="8">The sequence shown here is derived from an EMBL/GenBank/DDBJ whole genome shotgun (WGS) entry which is preliminary data.</text>
</comment>
<dbReference type="GO" id="GO:0003677">
    <property type="term" value="F:DNA binding"/>
    <property type="evidence" value="ECO:0007669"/>
    <property type="project" value="UniProtKB-KW"/>
</dbReference>
<dbReference type="Proteomes" id="UP000308267">
    <property type="component" value="Unassembled WGS sequence"/>
</dbReference>
<proteinExistence type="inferred from homology"/>
<sequence length="124" mass="14268">MLALPVSALVIFPNTFGFTARFRHFFSMKRAGEMPVTSSATVNSRSSESAKDCRKRKTLRIQYLAESVRLRELTILKMKADIDKLIEVCRYLDRGEVPQALLQELNIPFQYDWDGNSDMNLYNA</sequence>
<evidence type="ECO:0000256" key="1">
    <source>
        <dbReference type="ARBA" id="ARBA00004123"/>
    </source>
</evidence>
<dbReference type="EMBL" id="SJOL01007384">
    <property type="protein sequence ID" value="TGZ62815.1"/>
    <property type="molecule type" value="Genomic_DNA"/>
</dbReference>
<gene>
    <name evidence="8" type="ORF">CRM22_007223</name>
</gene>
<protein>
    <recommendedName>
        <fullName evidence="10">cAMP-responsive element-binding protein-like 2</fullName>
    </recommendedName>
</protein>
<evidence type="ECO:0000256" key="2">
    <source>
        <dbReference type="ARBA" id="ARBA00009050"/>
    </source>
</evidence>
<dbReference type="PANTHER" id="PTHR21051:SF4">
    <property type="entry name" value="CAMP-RESPONSIVE ELEMENT-BINDING PROTEIN-LIKE 2"/>
    <property type="match status" value="1"/>
</dbReference>
<dbReference type="InterPro" id="IPR039250">
    <property type="entry name" value="CREBL2/REPTOR-BP"/>
</dbReference>
<evidence type="ECO:0000313" key="9">
    <source>
        <dbReference type="Proteomes" id="UP000308267"/>
    </source>
</evidence>
<evidence type="ECO:0008006" key="10">
    <source>
        <dbReference type="Google" id="ProtNLM"/>
    </source>
</evidence>
<organism evidence="8 9">
    <name type="scientific">Opisthorchis felineus</name>
    <dbReference type="NCBI Taxonomy" id="147828"/>
    <lineage>
        <taxon>Eukaryota</taxon>
        <taxon>Metazoa</taxon>
        <taxon>Spiralia</taxon>
        <taxon>Lophotrochozoa</taxon>
        <taxon>Platyhelminthes</taxon>
        <taxon>Trematoda</taxon>
        <taxon>Digenea</taxon>
        <taxon>Opisthorchiida</taxon>
        <taxon>Opisthorchiata</taxon>
        <taxon>Opisthorchiidae</taxon>
        <taxon>Opisthorchis</taxon>
    </lineage>
</organism>
<evidence type="ECO:0000256" key="4">
    <source>
        <dbReference type="ARBA" id="ARBA00023125"/>
    </source>
</evidence>
<evidence type="ECO:0000256" key="6">
    <source>
        <dbReference type="ARBA" id="ARBA00023163"/>
    </source>
</evidence>
<accession>A0A4V3SE12</accession>
<keyword evidence="9" id="KW-1185">Reference proteome</keyword>
<comment type="similarity">
    <text evidence="2">Belongs to the bZIP family. ATF subfamily.</text>
</comment>
<keyword evidence="5" id="KW-0010">Activator</keyword>
<dbReference type="GO" id="GO:0006355">
    <property type="term" value="P:regulation of DNA-templated transcription"/>
    <property type="evidence" value="ECO:0007669"/>
    <property type="project" value="TreeGrafter"/>
</dbReference>
<dbReference type="EMBL" id="SJOL01007384">
    <property type="protein sequence ID" value="TGZ62814.1"/>
    <property type="molecule type" value="Genomic_DNA"/>
</dbReference>
<keyword evidence="3" id="KW-0805">Transcription regulation</keyword>
<reference evidence="8 9" key="1">
    <citation type="journal article" date="2019" name="BMC Genomics">
        <title>New insights from Opisthorchis felineus genome: update on genomics of the epidemiologically important liver flukes.</title>
        <authorList>
            <person name="Ershov N.I."/>
            <person name="Mordvinov V.A."/>
            <person name="Prokhortchouk E.B."/>
            <person name="Pakharukova M.Y."/>
            <person name="Gunbin K.V."/>
            <person name="Ustyantsev K."/>
            <person name="Genaev M.A."/>
            <person name="Blinov A.G."/>
            <person name="Mazur A."/>
            <person name="Boulygina E."/>
            <person name="Tsygankova S."/>
            <person name="Khrameeva E."/>
            <person name="Chekanov N."/>
            <person name="Fan G."/>
            <person name="Xiao A."/>
            <person name="Zhang H."/>
            <person name="Xu X."/>
            <person name="Yang H."/>
            <person name="Solovyev V."/>
            <person name="Lee S.M."/>
            <person name="Liu X."/>
            <person name="Afonnikov D.A."/>
            <person name="Skryabin K.G."/>
        </authorList>
    </citation>
    <scope>NUCLEOTIDE SEQUENCE [LARGE SCALE GENOMIC DNA]</scope>
    <source>
        <strain evidence="8">AK-0245</strain>
        <tissue evidence="8">Whole organism</tissue>
    </source>
</reference>
<dbReference type="AlphaFoldDB" id="A0A4V3SE12"/>
<evidence type="ECO:0000256" key="7">
    <source>
        <dbReference type="ARBA" id="ARBA00023242"/>
    </source>
</evidence>
<evidence type="ECO:0000256" key="5">
    <source>
        <dbReference type="ARBA" id="ARBA00023159"/>
    </source>
</evidence>
<keyword evidence="4" id="KW-0238">DNA-binding</keyword>
<evidence type="ECO:0000256" key="3">
    <source>
        <dbReference type="ARBA" id="ARBA00023015"/>
    </source>
</evidence>
<keyword evidence="7" id="KW-0539">Nucleus</keyword>
<evidence type="ECO:0000313" key="8">
    <source>
        <dbReference type="EMBL" id="TGZ62814.1"/>
    </source>
</evidence>
<dbReference type="PANTHER" id="PTHR21051">
    <property type="entry name" value="CAMP-RESPONSIVE ELEMENT-BINDING PROTEIN-LIKE 2"/>
    <property type="match status" value="1"/>
</dbReference>
<comment type="subcellular location">
    <subcellularLocation>
        <location evidence="1">Nucleus</location>
    </subcellularLocation>
</comment>
<name>A0A4V3SE12_OPIFE</name>
<dbReference type="OrthoDB" id="5984119at2759"/>
<dbReference type="GO" id="GO:0005634">
    <property type="term" value="C:nucleus"/>
    <property type="evidence" value="ECO:0007669"/>
    <property type="project" value="UniProtKB-SubCell"/>
</dbReference>